<protein>
    <submittedName>
        <fullName evidence="1">Uncharacterized protein</fullName>
    </submittedName>
</protein>
<organism evidence="1 2">
    <name type="scientific">Vreelandella zhaodongensis</name>
    <name type="common">Halomonas zhaodongensis</name>
    <dbReference type="NCBI Taxonomy" id="1176240"/>
    <lineage>
        <taxon>Bacteria</taxon>
        <taxon>Pseudomonadati</taxon>
        <taxon>Pseudomonadota</taxon>
        <taxon>Gammaproteobacteria</taxon>
        <taxon>Oceanospirillales</taxon>
        <taxon>Halomonadaceae</taxon>
        <taxon>Vreelandella</taxon>
    </lineage>
</organism>
<sequence length="53" mass="5906">MGKTTFRARLSSLTLNDRRGMQAERLTVTVGEPDNAQQLRHTYASEIEALEAA</sequence>
<keyword evidence="2" id="KW-1185">Reference proteome</keyword>
<reference evidence="1 2" key="1">
    <citation type="journal article" date="2013" name="Antonie Van Leeuwenhoek">
        <title>Halomonas zhaodongensis sp. nov., a slightly halophilic bacterium isolated from saline-alkaline soils in Zhaodong, China.</title>
        <authorList>
            <person name="Jiang J."/>
            <person name="Pan Y."/>
            <person name="Meng L."/>
            <person name="Hu S."/>
            <person name="Zhang X."/>
            <person name="Hu B."/>
            <person name="Meng J."/>
            <person name="Li C."/>
            <person name="Huang H."/>
            <person name="Wang K."/>
            <person name="Su T."/>
        </authorList>
    </citation>
    <scope>NUCLEOTIDE SEQUENCE [LARGE SCALE GENOMIC DNA]</scope>
    <source>
        <strain evidence="1 2">NEAU-ST10-25</strain>
    </source>
</reference>
<evidence type="ECO:0000313" key="2">
    <source>
        <dbReference type="Proteomes" id="UP000528918"/>
    </source>
</evidence>
<evidence type="ECO:0000313" key="1">
    <source>
        <dbReference type="EMBL" id="NYS45911.1"/>
    </source>
</evidence>
<proteinExistence type="predicted"/>
<dbReference type="Proteomes" id="UP000528918">
    <property type="component" value="Unassembled WGS sequence"/>
</dbReference>
<gene>
    <name evidence="1" type="ORF">HZS79_13275</name>
</gene>
<dbReference type="EMBL" id="JACCDD010000007">
    <property type="protein sequence ID" value="NYS45911.1"/>
    <property type="molecule type" value="Genomic_DNA"/>
</dbReference>
<dbReference type="RefSeq" id="WP_179928112.1">
    <property type="nucleotide sequence ID" value="NZ_JACCDD010000007.1"/>
</dbReference>
<accession>A0ABX2SXP3</accession>
<comment type="caution">
    <text evidence="1">The sequence shown here is derived from an EMBL/GenBank/DDBJ whole genome shotgun (WGS) entry which is preliminary data.</text>
</comment>
<name>A0ABX2SXP3_VREZH</name>